<dbReference type="Proteomes" id="UP000199515">
    <property type="component" value="Unassembled WGS sequence"/>
</dbReference>
<reference evidence="2 3" key="1">
    <citation type="submission" date="2016-10" db="EMBL/GenBank/DDBJ databases">
        <authorList>
            <person name="de Groot N.N."/>
        </authorList>
    </citation>
    <scope>NUCLEOTIDE SEQUENCE [LARGE SCALE GENOMIC DNA]</scope>
    <source>
        <strain evidence="2 3">CPCC 202699</strain>
    </source>
</reference>
<keyword evidence="1" id="KW-0472">Membrane</keyword>
<evidence type="ECO:0000313" key="3">
    <source>
        <dbReference type="Proteomes" id="UP000199515"/>
    </source>
</evidence>
<name>A0A1H2V5V6_9PSEU</name>
<sequence>MSSTIEVHLTRAEARAGVTRTVLTDEHEFTFEIPARIKDDTTFQLAEGLYLRVRVAKSRAKRPLLIGAGVLTALMAFAIVISAINNSTPGGPVPPAATSTSASASALATIGQCVKDTGVRIDLTPVPCGADTLEVLDVVSGVTRGKACELSKATTHTAESSRPPFKTYCLKKN</sequence>
<dbReference type="EMBL" id="FNON01000001">
    <property type="protein sequence ID" value="SDW63640.1"/>
    <property type="molecule type" value="Genomic_DNA"/>
</dbReference>
<keyword evidence="3" id="KW-1185">Reference proteome</keyword>
<accession>A0A1H2V5V6</accession>
<proteinExistence type="predicted"/>
<gene>
    <name evidence="2" type="ORF">SAMN05421504_1011119</name>
</gene>
<dbReference type="RefSeq" id="WP_091287355.1">
    <property type="nucleotide sequence ID" value="NZ_FNON01000001.1"/>
</dbReference>
<keyword evidence="1" id="KW-1133">Transmembrane helix</keyword>
<keyword evidence="1" id="KW-0812">Transmembrane</keyword>
<dbReference type="OrthoDB" id="3404495at2"/>
<protein>
    <submittedName>
        <fullName evidence="2">Uncharacterized protein</fullName>
    </submittedName>
</protein>
<evidence type="ECO:0000256" key="1">
    <source>
        <dbReference type="SAM" id="Phobius"/>
    </source>
</evidence>
<evidence type="ECO:0000313" key="2">
    <source>
        <dbReference type="EMBL" id="SDW63640.1"/>
    </source>
</evidence>
<dbReference type="STRING" id="589385.SAMN05421504_1011119"/>
<dbReference type="AlphaFoldDB" id="A0A1H2V5V6"/>
<feature type="transmembrane region" description="Helical" evidence="1">
    <location>
        <begin position="64"/>
        <end position="84"/>
    </location>
</feature>
<organism evidence="2 3">
    <name type="scientific">Amycolatopsis xylanica</name>
    <dbReference type="NCBI Taxonomy" id="589385"/>
    <lineage>
        <taxon>Bacteria</taxon>
        <taxon>Bacillati</taxon>
        <taxon>Actinomycetota</taxon>
        <taxon>Actinomycetes</taxon>
        <taxon>Pseudonocardiales</taxon>
        <taxon>Pseudonocardiaceae</taxon>
        <taxon>Amycolatopsis</taxon>
    </lineage>
</organism>